<evidence type="ECO:0000256" key="8">
    <source>
        <dbReference type="ARBA" id="ARBA00038436"/>
    </source>
</evidence>
<evidence type="ECO:0000313" key="12">
    <source>
        <dbReference type="Proteomes" id="UP001597048"/>
    </source>
</evidence>
<dbReference type="PANTHER" id="PTHR35011:SF10">
    <property type="entry name" value="TRAP TRANSPORTER SMALL PERMEASE PROTEIN"/>
    <property type="match status" value="1"/>
</dbReference>
<reference evidence="12" key="1">
    <citation type="journal article" date="2019" name="Int. J. Syst. Evol. Microbiol.">
        <title>The Global Catalogue of Microorganisms (GCM) 10K type strain sequencing project: providing services to taxonomists for standard genome sequencing and annotation.</title>
        <authorList>
            <consortium name="The Broad Institute Genomics Platform"/>
            <consortium name="The Broad Institute Genome Sequencing Center for Infectious Disease"/>
            <person name="Wu L."/>
            <person name="Ma J."/>
        </authorList>
    </citation>
    <scope>NUCLEOTIDE SEQUENCE [LARGE SCALE GENOMIC DNA]</scope>
    <source>
        <strain evidence="12">CCUG 60525</strain>
    </source>
</reference>
<protein>
    <recommendedName>
        <fullName evidence="9">TRAP transporter small permease protein</fullName>
    </recommendedName>
</protein>
<evidence type="ECO:0000256" key="7">
    <source>
        <dbReference type="ARBA" id="ARBA00023136"/>
    </source>
</evidence>
<dbReference type="InterPro" id="IPR007387">
    <property type="entry name" value="TRAP_DctQ"/>
</dbReference>
<comment type="subunit">
    <text evidence="9">The complex comprises the extracytoplasmic solute receptor protein and the two transmembrane proteins.</text>
</comment>
<feature type="transmembrane region" description="Helical" evidence="9">
    <location>
        <begin position="62"/>
        <end position="80"/>
    </location>
</feature>
<evidence type="ECO:0000313" key="11">
    <source>
        <dbReference type="EMBL" id="MFD1009464.1"/>
    </source>
</evidence>
<comment type="function">
    <text evidence="9">Part of the tripartite ATP-independent periplasmic (TRAP) transport system.</text>
</comment>
<feature type="transmembrane region" description="Helical" evidence="9">
    <location>
        <begin position="143"/>
        <end position="166"/>
    </location>
</feature>
<evidence type="ECO:0000256" key="4">
    <source>
        <dbReference type="ARBA" id="ARBA00022519"/>
    </source>
</evidence>
<evidence type="ECO:0000256" key="2">
    <source>
        <dbReference type="ARBA" id="ARBA00022448"/>
    </source>
</evidence>
<dbReference type="Proteomes" id="UP001597048">
    <property type="component" value="Unassembled WGS sequence"/>
</dbReference>
<dbReference type="RefSeq" id="WP_379559495.1">
    <property type="nucleotide sequence ID" value="NZ_JBHTJS010000060.1"/>
</dbReference>
<keyword evidence="7 9" id="KW-0472">Membrane</keyword>
<evidence type="ECO:0000259" key="10">
    <source>
        <dbReference type="Pfam" id="PF04290"/>
    </source>
</evidence>
<comment type="similarity">
    <text evidence="8 9">Belongs to the TRAP transporter small permease family.</text>
</comment>
<organism evidence="11 12">
    <name type="scientific">Oceanisphaera ostreae</name>
    <dbReference type="NCBI Taxonomy" id="914151"/>
    <lineage>
        <taxon>Bacteria</taxon>
        <taxon>Pseudomonadati</taxon>
        <taxon>Pseudomonadota</taxon>
        <taxon>Gammaproteobacteria</taxon>
        <taxon>Aeromonadales</taxon>
        <taxon>Aeromonadaceae</taxon>
        <taxon>Oceanisphaera</taxon>
    </lineage>
</organism>
<gene>
    <name evidence="11" type="ORF">ACFQ1C_15045</name>
</gene>
<name>A0ABW3KJR9_9GAMM</name>
<proteinExistence type="inferred from homology"/>
<dbReference type="EMBL" id="JBHTJS010000060">
    <property type="protein sequence ID" value="MFD1009464.1"/>
    <property type="molecule type" value="Genomic_DNA"/>
</dbReference>
<comment type="subcellular location">
    <subcellularLocation>
        <location evidence="1 9">Cell inner membrane</location>
        <topology evidence="1 9">Multi-pass membrane protein</topology>
    </subcellularLocation>
</comment>
<feature type="transmembrane region" description="Helical" evidence="9">
    <location>
        <begin position="21"/>
        <end position="42"/>
    </location>
</feature>
<keyword evidence="2 9" id="KW-0813">Transport</keyword>
<keyword evidence="3" id="KW-1003">Cell membrane</keyword>
<dbReference type="Pfam" id="PF04290">
    <property type="entry name" value="DctQ"/>
    <property type="match status" value="1"/>
</dbReference>
<feature type="domain" description="Tripartite ATP-independent periplasmic transporters DctQ component" evidence="10">
    <location>
        <begin position="37"/>
        <end position="169"/>
    </location>
</feature>
<evidence type="ECO:0000256" key="3">
    <source>
        <dbReference type="ARBA" id="ARBA00022475"/>
    </source>
</evidence>
<accession>A0ABW3KJR9</accession>
<evidence type="ECO:0000256" key="5">
    <source>
        <dbReference type="ARBA" id="ARBA00022692"/>
    </source>
</evidence>
<keyword evidence="5 9" id="KW-0812">Transmembrane</keyword>
<evidence type="ECO:0000256" key="9">
    <source>
        <dbReference type="RuleBase" id="RU369079"/>
    </source>
</evidence>
<feature type="transmembrane region" description="Helical" evidence="9">
    <location>
        <begin position="101"/>
        <end position="123"/>
    </location>
</feature>
<evidence type="ECO:0000256" key="1">
    <source>
        <dbReference type="ARBA" id="ARBA00004429"/>
    </source>
</evidence>
<keyword evidence="6 9" id="KW-1133">Transmembrane helix</keyword>
<dbReference type="InterPro" id="IPR055348">
    <property type="entry name" value="DctQ"/>
</dbReference>
<keyword evidence="4 9" id="KW-0997">Cell inner membrane</keyword>
<comment type="caution">
    <text evidence="11">The sequence shown here is derived from an EMBL/GenBank/DDBJ whole genome shotgun (WGS) entry which is preliminary data.</text>
</comment>
<sequence length="181" mass="20019">MDNQTNVLLPFVNHFIRVASLIAKAGGVFSAVLMAAMTLHVILEICLRAFFNSSTFVLDEFVGYGVAAMTFMTLGYALETNSLIRVNILLVRIRSEFGRRLVEVLCALVALMVSSYIAIYFWTSVSRNFTRGVTSGTMAEIPLWIPESFVLIGLGVFIIQLLAYILKVISGQSLLVVVEQE</sequence>
<dbReference type="PANTHER" id="PTHR35011">
    <property type="entry name" value="2,3-DIKETO-L-GULONATE TRAP TRANSPORTER SMALL PERMEASE PROTEIN YIAM"/>
    <property type="match status" value="1"/>
</dbReference>
<evidence type="ECO:0000256" key="6">
    <source>
        <dbReference type="ARBA" id="ARBA00022989"/>
    </source>
</evidence>
<keyword evidence="12" id="KW-1185">Reference proteome</keyword>